<keyword evidence="7" id="KW-0378">Hydrolase</keyword>
<feature type="transmembrane region" description="Helical" evidence="5">
    <location>
        <begin position="7"/>
        <end position="31"/>
    </location>
</feature>
<dbReference type="GO" id="GO:0006508">
    <property type="term" value="P:proteolysis"/>
    <property type="evidence" value="ECO:0007669"/>
    <property type="project" value="UniProtKB-KW"/>
</dbReference>
<comment type="caution">
    <text evidence="7">The sequence shown here is derived from an EMBL/GenBank/DDBJ whole genome shotgun (WGS) entry which is preliminary data.</text>
</comment>
<evidence type="ECO:0000256" key="3">
    <source>
        <dbReference type="ARBA" id="ARBA00022989"/>
    </source>
</evidence>
<reference evidence="7 8" key="1">
    <citation type="submission" date="2021-01" db="EMBL/GenBank/DDBJ databases">
        <title>Sequencing the genomes of 1000 actinobacteria strains.</title>
        <authorList>
            <person name="Klenk H.-P."/>
        </authorList>
    </citation>
    <scope>NUCLEOTIDE SEQUENCE [LARGE SCALE GENOMIC DNA]</scope>
    <source>
        <strain evidence="7 8">DSM 18239</strain>
    </source>
</reference>
<organism evidence="7 8">
    <name type="scientific">Nocardioides salarius</name>
    <dbReference type="NCBI Taxonomy" id="374513"/>
    <lineage>
        <taxon>Bacteria</taxon>
        <taxon>Bacillati</taxon>
        <taxon>Actinomycetota</taxon>
        <taxon>Actinomycetes</taxon>
        <taxon>Propionibacteriales</taxon>
        <taxon>Nocardioidaceae</taxon>
        <taxon>Nocardioides</taxon>
    </lineage>
</organism>
<keyword evidence="4 5" id="KW-0472">Membrane</keyword>
<keyword evidence="2 5" id="KW-0812">Transmembrane</keyword>
<dbReference type="GO" id="GO:0008233">
    <property type="term" value="F:peptidase activity"/>
    <property type="evidence" value="ECO:0007669"/>
    <property type="project" value="UniProtKB-KW"/>
</dbReference>
<dbReference type="PANTHER" id="PTHR33507">
    <property type="entry name" value="INNER MEMBRANE PROTEIN YBBJ"/>
    <property type="match status" value="1"/>
</dbReference>
<dbReference type="InterPro" id="IPR052165">
    <property type="entry name" value="Membrane_assoc_protease"/>
</dbReference>
<dbReference type="InterPro" id="IPR002810">
    <property type="entry name" value="NfeD-like_C"/>
</dbReference>
<evidence type="ECO:0000313" key="8">
    <source>
        <dbReference type="Proteomes" id="UP000732378"/>
    </source>
</evidence>
<dbReference type="InterPro" id="IPR012340">
    <property type="entry name" value="NA-bd_OB-fold"/>
</dbReference>
<evidence type="ECO:0000259" key="6">
    <source>
        <dbReference type="Pfam" id="PF01957"/>
    </source>
</evidence>
<evidence type="ECO:0000256" key="5">
    <source>
        <dbReference type="SAM" id="Phobius"/>
    </source>
</evidence>
<dbReference type="EMBL" id="JAFBBZ010000001">
    <property type="protein sequence ID" value="MBM7509220.1"/>
    <property type="molecule type" value="Genomic_DNA"/>
</dbReference>
<feature type="domain" description="NfeD-like C-terminal" evidence="6">
    <location>
        <begin position="86"/>
        <end position="144"/>
    </location>
</feature>
<dbReference type="Proteomes" id="UP000732378">
    <property type="component" value="Unassembled WGS sequence"/>
</dbReference>
<keyword evidence="3 5" id="KW-1133">Transmembrane helix</keyword>
<proteinExistence type="predicted"/>
<keyword evidence="7" id="KW-0645">Protease</keyword>
<evidence type="ECO:0000313" key="7">
    <source>
        <dbReference type="EMBL" id="MBM7509220.1"/>
    </source>
</evidence>
<dbReference type="PANTHER" id="PTHR33507:SF3">
    <property type="entry name" value="INNER MEMBRANE PROTEIN YBBJ"/>
    <property type="match status" value="1"/>
</dbReference>
<dbReference type="SUPFAM" id="SSF141322">
    <property type="entry name" value="NfeD domain-like"/>
    <property type="match status" value="1"/>
</dbReference>
<evidence type="ECO:0000256" key="4">
    <source>
        <dbReference type="ARBA" id="ARBA00023136"/>
    </source>
</evidence>
<feature type="transmembrane region" description="Helical" evidence="5">
    <location>
        <begin position="37"/>
        <end position="67"/>
    </location>
</feature>
<comment type="subcellular location">
    <subcellularLocation>
        <location evidence="1">Membrane</location>
        <topology evidence="1">Multi-pass membrane protein</topology>
    </subcellularLocation>
</comment>
<dbReference type="RefSeq" id="WP_227491137.1">
    <property type="nucleotide sequence ID" value="NZ_JACDTV010000001.1"/>
</dbReference>
<keyword evidence="8" id="KW-1185">Reference proteome</keyword>
<dbReference type="Pfam" id="PF01957">
    <property type="entry name" value="NfeD"/>
    <property type="match status" value="1"/>
</dbReference>
<gene>
    <name evidence="7" type="ORF">JOE61_003034</name>
</gene>
<evidence type="ECO:0000256" key="1">
    <source>
        <dbReference type="ARBA" id="ARBA00004141"/>
    </source>
</evidence>
<protein>
    <submittedName>
        <fullName evidence="7">Membrane protein implicated in regulation of membrane protease activity</fullName>
    </submittedName>
</protein>
<accession>A0ABS2MDJ5</accession>
<dbReference type="Gene3D" id="2.40.50.140">
    <property type="entry name" value="Nucleic acid-binding proteins"/>
    <property type="match status" value="1"/>
</dbReference>
<evidence type="ECO:0000256" key="2">
    <source>
        <dbReference type="ARBA" id="ARBA00022692"/>
    </source>
</evidence>
<name>A0ABS2MDJ5_9ACTN</name>
<sequence>MDGSMWWLLWLVAAVVLGAAEFVTLTLFLGLLAGASLVAAVAAGLGASVPVQLLVFALTGGVGLAAVRPIARRNLTLPPPSREGSDALVGRSALVTREVTADGGLVHLSGEDWSARAFDEDLVIPPGVRVDVFGIEGATAVVHPRDPLPDQLREPDPLEE</sequence>